<gene>
    <name evidence="2" type="ORF">IMCC3317_14220</name>
</gene>
<protein>
    <submittedName>
        <fullName evidence="2">Uncharacterized protein</fullName>
    </submittedName>
</protein>
<dbReference type="EMBL" id="CP019288">
    <property type="protein sequence ID" value="QHI36069.1"/>
    <property type="molecule type" value="Genomic_DNA"/>
</dbReference>
<keyword evidence="1" id="KW-0812">Transmembrane</keyword>
<name>A0A7L4ZI17_9FLAO</name>
<evidence type="ECO:0000256" key="1">
    <source>
        <dbReference type="SAM" id="Phobius"/>
    </source>
</evidence>
<evidence type="ECO:0000313" key="3">
    <source>
        <dbReference type="Proteomes" id="UP000464657"/>
    </source>
</evidence>
<keyword evidence="1" id="KW-1133">Transmembrane helix</keyword>
<dbReference type="KEGG" id="kan:IMCC3317_14220"/>
<dbReference type="RefSeq" id="WP_160128799.1">
    <property type="nucleotide sequence ID" value="NZ_CP019288.1"/>
</dbReference>
<dbReference type="Proteomes" id="UP000464657">
    <property type="component" value="Chromosome"/>
</dbReference>
<evidence type="ECO:0000313" key="2">
    <source>
        <dbReference type="EMBL" id="QHI36069.1"/>
    </source>
</evidence>
<keyword evidence="3" id="KW-1185">Reference proteome</keyword>
<sequence>MLNNSVFKKTVTILSLVTALLALFVFITGKQSLASVFQSDETVQETVIDNSSLEEGKKDTTYTSSDKGNVFYRYYNWNSSYWWKTVSICIVVMFIIFFTIRDSKGFWHDIYELIGGILGVISFWSVLLAIISYLWNLIF</sequence>
<dbReference type="AlphaFoldDB" id="A0A7L4ZI17"/>
<accession>A0A7L4ZI17</accession>
<feature type="transmembrane region" description="Helical" evidence="1">
    <location>
        <begin position="81"/>
        <end position="101"/>
    </location>
</feature>
<keyword evidence="1" id="KW-0472">Membrane</keyword>
<reference evidence="2 3" key="1">
    <citation type="journal article" date="2013" name="Int. J. Syst. Evol. Microbiol.">
        <title>Kordia antarctica sp. nov., isolated from Antarctic seawater.</title>
        <authorList>
            <person name="Baek K."/>
            <person name="Choi A."/>
            <person name="Kang I."/>
            <person name="Lee K."/>
            <person name="Cho J.C."/>
        </authorList>
    </citation>
    <scope>NUCLEOTIDE SEQUENCE [LARGE SCALE GENOMIC DNA]</scope>
    <source>
        <strain evidence="2 3">IMCC3317</strain>
    </source>
</reference>
<feature type="transmembrane region" description="Helical" evidence="1">
    <location>
        <begin position="113"/>
        <end position="135"/>
    </location>
</feature>
<proteinExistence type="predicted"/>
<organism evidence="2 3">
    <name type="scientific">Kordia antarctica</name>
    <dbReference type="NCBI Taxonomy" id="1218801"/>
    <lineage>
        <taxon>Bacteria</taxon>
        <taxon>Pseudomonadati</taxon>
        <taxon>Bacteroidota</taxon>
        <taxon>Flavobacteriia</taxon>
        <taxon>Flavobacteriales</taxon>
        <taxon>Flavobacteriaceae</taxon>
        <taxon>Kordia</taxon>
    </lineage>
</organism>